<proteinExistence type="predicted"/>
<organism evidence="1 2">
    <name type="scientific">Hibiscus sabdariffa</name>
    <name type="common">roselle</name>
    <dbReference type="NCBI Taxonomy" id="183260"/>
    <lineage>
        <taxon>Eukaryota</taxon>
        <taxon>Viridiplantae</taxon>
        <taxon>Streptophyta</taxon>
        <taxon>Embryophyta</taxon>
        <taxon>Tracheophyta</taxon>
        <taxon>Spermatophyta</taxon>
        <taxon>Magnoliopsida</taxon>
        <taxon>eudicotyledons</taxon>
        <taxon>Gunneridae</taxon>
        <taxon>Pentapetalae</taxon>
        <taxon>rosids</taxon>
        <taxon>malvids</taxon>
        <taxon>Malvales</taxon>
        <taxon>Malvaceae</taxon>
        <taxon>Malvoideae</taxon>
        <taxon>Hibiscus</taxon>
    </lineage>
</organism>
<name>A0ABR2B5M2_9ROSI</name>
<sequence length="237" mass="27108">MLVVGLWSGWAGDVHDRIVSWKSFGTVRPRYLCWVTRPFKESGRSPPLCVSVVGMENENVDPEPAYYHYGPCPTQFNPFINKQILLFESVPSFQNPKRDEWMRNWNMKVKRLFGKSQLLELLRSHTLSWTGGSCFTWSLVLRWQDMIRLENSKMESNEAKLSLNIILSRIYSSHNLTFAFLAGDSLLNPMDHIQTHYTSSSSHAAAATSFSFHFSSDFSPTTSFDTFCQSPCTPQSS</sequence>
<protein>
    <submittedName>
        <fullName evidence="1">Uncharacterized protein</fullName>
    </submittedName>
</protein>
<reference evidence="1 2" key="1">
    <citation type="journal article" date="2024" name="G3 (Bethesda)">
        <title>Genome assembly of Hibiscus sabdariffa L. provides insights into metabolisms of medicinal natural products.</title>
        <authorList>
            <person name="Kim T."/>
        </authorList>
    </citation>
    <scope>NUCLEOTIDE SEQUENCE [LARGE SCALE GENOMIC DNA]</scope>
    <source>
        <strain evidence="1">TK-2024</strain>
        <tissue evidence="1">Old leaves</tissue>
    </source>
</reference>
<dbReference type="EMBL" id="JBBPBM010000175">
    <property type="protein sequence ID" value="KAK8502194.1"/>
    <property type="molecule type" value="Genomic_DNA"/>
</dbReference>
<gene>
    <name evidence="1" type="ORF">V6N12_042692</name>
</gene>
<evidence type="ECO:0000313" key="1">
    <source>
        <dbReference type="EMBL" id="KAK8502194.1"/>
    </source>
</evidence>
<dbReference type="Proteomes" id="UP001472677">
    <property type="component" value="Unassembled WGS sequence"/>
</dbReference>
<accession>A0ABR2B5M2</accession>
<evidence type="ECO:0000313" key="2">
    <source>
        <dbReference type="Proteomes" id="UP001472677"/>
    </source>
</evidence>
<comment type="caution">
    <text evidence="1">The sequence shown here is derived from an EMBL/GenBank/DDBJ whole genome shotgun (WGS) entry which is preliminary data.</text>
</comment>
<keyword evidence="2" id="KW-1185">Reference proteome</keyword>